<evidence type="ECO:0000313" key="2">
    <source>
        <dbReference type="Proteomes" id="UP000236291"/>
    </source>
</evidence>
<evidence type="ECO:0000313" key="1">
    <source>
        <dbReference type="EMBL" id="PNX73589.1"/>
    </source>
</evidence>
<dbReference type="EMBL" id="ASHM01026255">
    <property type="protein sequence ID" value="PNX73589.1"/>
    <property type="molecule type" value="Genomic_DNA"/>
</dbReference>
<proteinExistence type="predicted"/>
<sequence>MEDLKLRYLKSFLERTQKGLGDFIEYIKKSEEIIRCCYSEAIQQTSDDFVKIILTDACFIIEYFLRSLEWPQEYPLLSKPWLRCDVKLDLILLENQLPWFVLEDLFNLTEPSCIDGEVSSFFDVAFHYFKVHFLQSILPNEANNNKFTIHYFHEHYQQYIMKPDQVSMQLHNLTDLLRVFYLPPDMLPKREKQIVKHLYSASQLVEAGVKLDVGQDYPSLLELKFAKGTLTIPRFEVCHWTETLIRNVIAFEQCHYPFQTYVTDYTVLLDFLIDTSQDVDKLVDKGIMINTLGDSNAVAKMINNLCLNVVQENINGSYISLYGCGTCLSQGLWSEIRTPACTRSEY</sequence>
<gene>
    <name evidence="1" type="ORF">L195_g029491</name>
</gene>
<reference evidence="1 2" key="1">
    <citation type="journal article" date="2014" name="Am. J. Bot.">
        <title>Genome assembly and annotation for red clover (Trifolium pratense; Fabaceae).</title>
        <authorList>
            <person name="Istvanek J."/>
            <person name="Jaros M."/>
            <person name="Krenek A."/>
            <person name="Repkova J."/>
        </authorList>
    </citation>
    <scope>NUCLEOTIDE SEQUENCE [LARGE SCALE GENOMIC DNA]</scope>
    <source>
        <strain evidence="2">cv. Tatra</strain>
        <tissue evidence="1">Young leaves</tissue>
    </source>
</reference>
<dbReference type="InterPro" id="IPR004158">
    <property type="entry name" value="DUF247_pln"/>
</dbReference>
<reference evidence="1 2" key="2">
    <citation type="journal article" date="2017" name="Front. Plant Sci.">
        <title>Gene Classification and Mining of Molecular Markers Useful in Red Clover (Trifolium pratense) Breeding.</title>
        <authorList>
            <person name="Istvanek J."/>
            <person name="Dluhosova J."/>
            <person name="Dluhos P."/>
            <person name="Patkova L."/>
            <person name="Nedelnik J."/>
            <person name="Repkova J."/>
        </authorList>
    </citation>
    <scope>NUCLEOTIDE SEQUENCE [LARGE SCALE GENOMIC DNA]</scope>
    <source>
        <strain evidence="2">cv. Tatra</strain>
        <tissue evidence="1">Young leaves</tissue>
    </source>
</reference>
<name>A0A2K3L4Z0_TRIPR</name>
<dbReference type="Proteomes" id="UP000236291">
    <property type="component" value="Unassembled WGS sequence"/>
</dbReference>
<organism evidence="1 2">
    <name type="scientific">Trifolium pratense</name>
    <name type="common">Red clover</name>
    <dbReference type="NCBI Taxonomy" id="57577"/>
    <lineage>
        <taxon>Eukaryota</taxon>
        <taxon>Viridiplantae</taxon>
        <taxon>Streptophyta</taxon>
        <taxon>Embryophyta</taxon>
        <taxon>Tracheophyta</taxon>
        <taxon>Spermatophyta</taxon>
        <taxon>Magnoliopsida</taxon>
        <taxon>eudicotyledons</taxon>
        <taxon>Gunneridae</taxon>
        <taxon>Pentapetalae</taxon>
        <taxon>rosids</taxon>
        <taxon>fabids</taxon>
        <taxon>Fabales</taxon>
        <taxon>Fabaceae</taxon>
        <taxon>Papilionoideae</taxon>
        <taxon>50 kb inversion clade</taxon>
        <taxon>NPAAA clade</taxon>
        <taxon>Hologalegina</taxon>
        <taxon>IRL clade</taxon>
        <taxon>Trifolieae</taxon>
        <taxon>Trifolium</taxon>
    </lineage>
</organism>
<dbReference type="AlphaFoldDB" id="A0A2K3L4Z0"/>
<protein>
    <submittedName>
        <fullName evidence="1">Uncharacterized protein</fullName>
    </submittedName>
</protein>
<accession>A0A2K3L4Z0</accession>
<dbReference type="PANTHER" id="PTHR31170">
    <property type="entry name" value="BNAC04G53230D PROTEIN"/>
    <property type="match status" value="1"/>
</dbReference>
<comment type="caution">
    <text evidence="1">The sequence shown here is derived from an EMBL/GenBank/DDBJ whole genome shotgun (WGS) entry which is preliminary data.</text>
</comment>
<dbReference type="PANTHER" id="PTHR31170:SF19">
    <property type="match status" value="1"/>
</dbReference>
<feature type="non-terminal residue" evidence="1">
    <location>
        <position position="346"/>
    </location>
</feature>
<dbReference type="STRING" id="57577.A0A2K3L4Z0"/>
<dbReference type="Pfam" id="PF03140">
    <property type="entry name" value="DUF247"/>
    <property type="match status" value="1"/>
</dbReference>